<dbReference type="AlphaFoldDB" id="A0A1G2ITE2"/>
<feature type="transmembrane region" description="Helical" evidence="1">
    <location>
        <begin position="108"/>
        <end position="127"/>
    </location>
</feature>
<feature type="transmembrane region" description="Helical" evidence="1">
    <location>
        <begin position="133"/>
        <end position="153"/>
    </location>
</feature>
<feature type="transmembrane region" description="Helical" evidence="1">
    <location>
        <begin position="83"/>
        <end position="101"/>
    </location>
</feature>
<keyword evidence="1" id="KW-1133">Transmembrane helix</keyword>
<evidence type="ECO:0000256" key="1">
    <source>
        <dbReference type="SAM" id="Phobius"/>
    </source>
</evidence>
<feature type="transmembrane region" description="Helical" evidence="1">
    <location>
        <begin position="21"/>
        <end position="40"/>
    </location>
</feature>
<organism evidence="2 3">
    <name type="scientific">Candidatus Staskawiczbacteria bacterium RIFCSPLOWO2_12_FULL_37_15</name>
    <dbReference type="NCBI Taxonomy" id="1802218"/>
    <lineage>
        <taxon>Bacteria</taxon>
        <taxon>Candidatus Staskawicziibacteriota</taxon>
    </lineage>
</organism>
<name>A0A1G2ITE2_9BACT</name>
<comment type="caution">
    <text evidence="2">The sequence shown here is derived from an EMBL/GenBank/DDBJ whole genome shotgun (WGS) entry which is preliminary data.</text>
</comment>
<protein>
    <recommendedName>
        <fullName evidence="4">DUF2127 domain-containing protein</fullName>
    </recommendedName>
</protein>
<evidence type="ECO:0000313" key="3">
    <source>
        <dbReference type="Proteomes" id="UP000178632"/>
    </source>
</evidence>
<dbReference type="EMBL" id="MHPE01000004">
    <property type="protein sequence ID" value="OGZ77600.1"/>
    <property type="molecule type" value="Genomic_DNA"/>
</dbReference>
<evidence type="ECO:0000313" key="2">
    <source>
        <dbReference type="EMBL" id="OGZ77600.1"/>
    </source>
</evidence>
<gene>
    <name evidence="2" type="ORF">A3G45_03040</name>
</gene>
<accession>A0A1G2ITE2</accession>
<proteinExistence type="predicted"/>
<dbReference type="Proteomes" id="UP000178632">
    <property type="component" value="Unassembled WGS sequence"/>
</dbReference>
<reference evidence="2 3" key="1">
    <citation type="journal article" date="2016" name="Nat. Commun.">
        <title>Thousands of microbial genomes shed light on interconnected biogeochemical processes in an aquifer system.</title>
        <authorList>
            <person name="Anantharaman K."/>
            <person name="Brown C.T."/>
            <person name="Hug L.A."/>
            <person name="Sharon I."/>
            <person name="Castelle C.J."/>
            <person name="Probst A.J."/>
            <person name="Thomas B.C."/>
            <person name="Singh A."/>
            <person name="Wilkins M.J."/>
            <person name="Karaoz U."/>
            <person name="Brodie E.L."/>
            <person name="Williams K.H."/>
            <person name="Hubbard S.S."/>
            <person name="Banfield J.F."/>
        </authorList>
    </citation>
    <scope>NUCLEOTIDE SEQUENCE [LARGE SCALE GENOMIC DNA]</scope>
</reference>
<sequence length="160" mass="18734">MNIFKTVKIKKIINRTFEISVLLKAFFGFFEILSGILFTISDRFILNNFIILMAQQEIAGDPDDIIAKFLIKSADNLANGSQIFAVVYLIFHGVVNIFLAVSLLKNKIWAYPWAMALFSGFVIYQVYRYFHTYSLSLLFLMLFDIFIVFIIWLEYKRKKI</sequence>
<evidence type="ECO:0008006" key="4">
    <source>
        <dbReference type="Google" id="ProtNLM"/>
    </source>
</evidence>
<keyword evidence="1" id="KW-0812">Transmembrane</keyword>
<keyword evidence="1" id="KW-0472">Membrane</keyword>
<dbReference type="InterPro" id="IPR021125">
    <property type="entry name" value="DUF2127"/>
</dbReference>
<dbReference type="Pfam" id="PF09900">
    <property type="entry name" value="DUF2127"/>
    <property type="match status" value="1"/>
</dbReference>